<keyword evidence="1" id="KW-0812">Transmembrane</keyword>
<evidence type="ECO:0000256" key="1">
    <source>
        <dbReference type="SAM" id="Phobius"/>
    </source>
</evidence>
<protein>
    <recommendedName>
        <fullName evidence="4">MFS transporter</fullName>
    </recommendedName>
</protein>
<organism evidence="2 3">
    <name type="scientific">Aurantiacibacter rhizosphaerae</name>
    <dbReference type="NCBI Taxonomy" id="2691582"/>
    <lineage>
        <taxon>Bacteria</taxon>
        <taxon>Pseudomonadati</taxon>
        <taxon>Pseudomonadota</taxon>
        <taxon>Alphaproteobacteria</taxon>
        <taxon>Sphingomonadales</taxon>
        <taxon>Erythrobacteraceae</taxon>
        <taxon>Aurantiacibacter</taxon>
    </lineage>
</organism>
<proteinExistence type="predicted"/>
<feature type="transmembrane region" description="Helical" evidence="1">
    <location>
        <begin position="327"/>
        <end position="346"/>
    </location>
</feature>
<feature type="transmembrane region" description="Helical" evidence="1">
    <location>
        <begin position="82"/>
        <end position="100"/>
    </location>
</feature>
<feature type="transmembrane region" description="Helical" evidence="1">
    <location>
        <begin position="248"/>
        <end position="265"/>
    </location>
</feature>
<evidence type="ECO:0000313" key="2">
    <source>
        <dbReference type="EMBL" id="MWV29264.1"/>
    </source>
</evidence>
<dbReference type="InterPro" id="IPR036259">
    <property type="entry name" value="MFS_trans_sf"/>
</dbReference>
<comment type="caution">
    <text evidence="2">The sequence shown here is derived from an EMBL/GenBank/DDBJ whole genome shotgun (WGS) entry which is preliminary data.</text>
</comment>
<feature type="transmembrane region" description="Helical" evidence="1">
    <location>
        <begin position="208"/>
        <end position="228"/>
    </location>
</feature>
<keyword evidence="3" id="KW-1185">Reference proteome</keyword>
<dbReference type="Proteomes" id="UP000461409">
    <property type="component" value="Unassembled WGS sequence"/>
</dbReference>
<evidence type="ECO:0008006" key="4">
    <source>
        <dbReference type="Google" id="ProtNLM"/>
    </source>
</evidence>
<feature type="transmembrane region" description="Helical" evidence="1">
    <location>
        <begin position="358"/>
        <end position="377"/>
    </location>
</feature>
<name>A0A844XI80_9SPHN</name>
<reference evidence="2 3" key="2">
    <citation type="submission" date="2020-02" db="EMBL/GenBank/DDBJ databases">
        <title>Erythrobacter dongmakensis sp. nov., isolated from a tidal mudflat.</title>
        <authorList>
            <person name="Kim I.S."/>
        </authorList>
    </citation>
    <scope>NUCLEOTIDE SEQUENCE [LARGE SCALE GENOMIC DNA]</scope>
    <source>
        <strain evidence="2 3">GH3-10</strain>
    </source>
</reference>
<feature type="transmembrane region" description="Helical" evidence="1">
    <location>
        <begin position="106"/>
        <end position="127"/>
    </location>
</feature>
<sequence>MVNAPAPDTAQRRIDIAAAIGYGICGVAILSLQPLAFGPLVEAGRLSESNLGAIAGLETAGLALSSAVLPGWISGKNIRPKLALLAVVVLVCNLLTPHVGYSTGLWLTRLLCGLAEGGVLAGAFVVLFHSGKPDRMNALFLAVSNIVIALISYLVPTVILPQFGTSGPFSVLAGLALAALIAVFAIGHKPEPMPAPVSTWRSWPFATWLVLVGIVLQNAGVVSGWVFLESTARAADLGAQPLALSASLGLLAQVAGASTVALIGYRLPAGKALVIGGTALAGAILWLGHPSSALTFILPNVVMGAFWLALLPLSIKLVCEIERNHHALYLTAAAQLLGMSLGPLISSLFVSSETVKPAYWVGFTLAMLAVGAFALAANSADRIRRTA</sequence>
<feature type="transmembrane region" description="Helical" evidence="1">
    <location>
        <begin position="294"/>
        <end position="315"/>
    </location>
</feature>
<reference evidence="2 3" key="1">
    <citation type="submission" date="2019-12" db="EMBL/GenBank/DDBJ databases">
        <authorList>
            <person name="Lee S.D."/>
        </authorList>
    </citation>
    <scope>NUCLEOTIDE SEQUENCE [LARGE SCALE GENOMIC DNA]</scope>
    <source>
        <strain evidence="2 3">GH3-10</strain>
    </source>
</reference>
<dbReference type="AlphaFoldDB" id="A0A844XI80"/>
<feature type="transmembrane region" description="Helical" evidence="1">
    <location>
        <begin position="16"/>
        <end position="37"/>
    </location>
</feature>
<accession>A0A844XI80</accession>
<keyword evidence="1" id="KW-1133">Transmembrane helix</keyword>
<dbReference type="SUPFAM" id="SSF103473">
    <property type="entry name" value="MFS general substrate transporter"/>
    <property type="match status" value="1"/>
</dbReference>
<keyword evidence="1" id="KW-0472">Membrane</keyword>
<evidence type="ECO:0000313" key="3">
    <source>
        <dbReference type="Proteomes" id="UP000461409"/>
    </source>
</evidence>
<gene>
    <name evidence="2" type="ORF">GRF63_15270</name>
</gene>
<dbReference type="Gene3D" id="1.20.1250.20">
    <property type="entry name" value="MFS general substrate transporter like domains"/>
    <property type="match status" value="1"/>
</dbReference>
<feature type="transmembrane region" description="Helical" evidence="1">
    <location>
        <begin position="49"/>
        <end position="70"/>
    </location>
</feature>
<dbReference type="EMBL" id="WUBR01000003">
    <property type="protein sequence ID" value="MWV29264.1"/>
    <property type="molecule type" value="Genomic_DNA"/>
</dbReference>
<feature type="transmembrane region" description="Helical" evidence="1">
    <location>
        <begin position="169"/>
        <end position="187"/>
    </location>
</feature>
<feature type="transmembrane region" description="Helical" evidence="1">
    <location>
        <begin position="139"/>
        <end position="163"/>
    </location>
</feature>
<feature type="transmembrane region" description="Helical" evidence="1">
    <location>
        <begin position="272"/>
        <end position="288"/>
    </location>
</feature>